<dbReference type="AlphaFoldDB" id="A0A7J5B398"/>
<sequence>MIGFHTHLRWTDGAGEDHRLPGWDSRLHTIGDEDISSCEARFVGGACACGEPHPWRGMVEREGVISSSGDGYPTRYELHVESVIDLYGRAERYGLRDLTLKSAPVDAAARITELRALPPGTVIVASEWDQS</sequence>
<evidence type="ECO:0000313" key="1">
    <source>
        <dbReference type="EMBL" id="KAB1637525.1"/>
    </source>
</evidence>
<organism evidence="1 2">
    <name type="scientific">Pseudoclavibacter terrae</name>
    <dbReference type="NCBI Taxonomy" id="1530195"/>
    <lineage>
        <taxon>Bacteria</taxon>
        <taxon>Bacillati</taxon>
        <taxon>Actinomycetota</taxon>
        <taxon>Actinomycetes</taxon>
        <taxon>Micrococcales</taxon>
        <taxon>Microbacteriaceae</taxon>
        <taxon>Pseudoclavibacter</taxon>
    </lineage>
</organism>
<dbReference type="Proteomes" id="UP000490386">
    <property type="component" value="Unassembled WGS sequence"/>
</dbReference>
<dbReference type="RefSeq" id="WP_151423734.1">
    <property type="nucleotide sequence ID" value="NZ_WBJX01000003.1"/>
</dbReference>
<dbReference type="EMBL" id="WBJX01000003">
    <property type="protein sequence ID" value="KAB1637525.1"/>
    <property type="molecule type" value="Genomic_DNA"/>
</dbReference>
<evidence type="ECO:0000313" key="2">
    <source>
        <dbReference type="Proteomes" id="UP000490386"/>
    </source>
</evidence>
<comment type="caution">
    <text evidence="1">The sequence shown here is derived from an EMBL/GenBank/DDBJ whole genome shotgun (WGS) entry which is preliminary data.</text>
</comment>
<protein>
    <submittedName>
        <fullName evidence="1">Uncharacterized protein</fullName>
    </submittedName>
</protein>
<reference evidence="1 2" key="1">
    <citation type="submission" date="2019-09" db="EMBL/GenBank/DDBJ databases">
        <title>Phylogeny of genus Pseudoclavibacter and closely related genus.</title>
        <authorList>
            <person name="Li Y."/>
        </authorList>
    </citation>
    <scope>NUCLEOTIDE SEQUENCE [LARGE SCALE GENOMIC DNA]</scope>
    <source>
        <strain evidence="1 2">THG-MD12</strain>
    </source>
</reference>
<proteinExistence type="predicted"/>
<gene>
    <name evidence="1" type="ORF">F8O03_09870</name>
</gene>
<name>A0A7J5B398_9MICO</name>
<dbReference type="OrthoDB" id="9931931at2"/>
<accession>A0A7J5B398</accession>
<keyword evidence="2" id="KW-1185">Reference proteome</keyword>